<keyword evidence="3" id="KW-0520">NAD</keyword>
<dbReference type="Pfam" id="PF14833">
    <property type="entry name" value="NAD_binding_11"/>
    <property type="match status" value="1"/>
</dbReference>
<gene>
    <name evidence="6" type="ORF">QGM71_12600</name>
</gene>
<dbReference type="Proteomes" id="UP001335737">
    <property type="component" value="Unassembled WGS sequence"/>
</dbReference>
<sequence length="290" mass="30572">MRNIGVVGCGLMGRGIVKNLLENNYKVSIYDIDKAAVGRLEEMGATASASVKSMAKEIDCLILSLPSPALVQKTLLEDGAINELKAGSTVLDMSTNDVEITRNLAQHAKKSGIELFDCPLSGGPAGAENGTLTIMVGGNAKAFTGIVPVLKAVGEHIEYVGPSGAGQAVKLCHNMIVGGVITLLSEALLTGEKAGVPKAKVASILQKGSAHTRVMDVFGSNILEDNFSDIKFSLANMTKDIQLYRNLAERELIPTFASQPSHQIYQLAANKGKGALDATAIYEMLDEWGG</sequence>
<dbReference type="Gene3D" id="3.40.50.720">
    <property type="entry name" value="NAD(P)-binding Rossmann-like Domain"/>
    <property type="match status" value="1"/>
</dbReference>
<accession>A0ABU6KG87</accession>
<dbReference type="InterPro" id="IPR029154">
    <property type="entry name" value="HIBADH-like_NADP-bd"/>
</dbReference>
<evidence type="ECO:0000259" key="5">
    <source>
        <dbReference type="Pfam" id="PF14833"/>
    </source>
</evidence>
<dbReference type="RefSeq" id="WP_327607896.1">
    <property type="nucleotide sequence ID" value="NZ_JARZFX010000005.1"/>
</dbReference>
<dbReference type="Pfam" id="PF03446">
    <property type="entry name" value="NAD_binding_2"/>
    <property type="match status" value="1"/>
</dbReference>
<dbReference type="InterPro" id="IPR036291">
    <property type="entry name" value="NAD(P)-bd_dom_sf"/>
</dbReference>
<evidence type="ECO:0000256" key="2">
    <source>
        <dbReference type="ARBA" id="ARBA00023002"/>
    </source>
</evidence>
<dbReference type="SUPFAM" id="SSF48179">
    <property type="entry name" value="6-phosphogluconate dehydrogenase C-terminal domain-like"/>
    <property type="match status" value="1"/>
</dbReference>
<name>A0ABU6KG87_9BACI</name>
<comment type="caution">
    <text evidence="6">The sequence shown here is derived from an EMBL/GenBank/DDBJ whole genome shotgun (WGS) entry which is preliminary data.</text>
</comment>
<evidence type="ECO:0000313" key="6">
    <source>
        <dbReference type="EMBL" id="MEC5424332.1"/>
    </source>
</evidence>
<evidence type="ECO:0000256" key="1">
    <source>
        <dbReference type="ARBA" id="ARBA00009080"/>
    </source>
</evidence>
<comment type="similarity">
    <text evidence="1">Belongs to the HIBADH-related family.</text>
</comment>
<dbReference type="PIRSF" id="PIRSF000103">
    <property type="entry name" value="HIBADH"/>
    <property type="match status" value="1"/>
</dbReference>
<dbReference type="SUPFAM" id="SSF51735">
    <property type="entry name" value="NAD(P)-binding Rossmann-fold domains"/>
    <property type="match status" value="1"/>
</dbReference>
<dbReference type="PANTHER" id="PTHR43060">
    <property type="entry name" value="3-HYDROXYISOBUTYRATE DEHYDROGENASE-LIKE 1, MITOCHONDRIAL-RELATED"/>
    <property type="match status" value="1"/>
</dbReference>
<protein>
    <submittedName>
        <fullName evidence="6">NAD(P)-dependent oxidoreductase</fullName>
        <ecNumber evidence="6">1.1.-.-</ecNumber>
    </submittedName>
</protein>
<feature type="domain" description="6-phosphogluconate dehydrogenase NADP-binding" evidence="4">
    <location>
        <begin position="3"/>
        <end position="161"/>
    </location>
</feature>
<dbReference type="InterPro" id="IPR006115">
    <property type="entry name" value="6PGDH_NADP-bd"/>
</dbReference>
<dbReference type="InterPro" id="IPR008927">
    <property type="entry name" value="6-PGluconate_DH-like_C_sf"/>
</dbReference>
<dbReference type="EC" id="1.1.-.-" evidence="6"/>
<organism evidence="6 7">
    <name type="scientific">Virgibacillus tibetensis</name>
    <dbReference type="NCBI Taxonomy" id="3042313"/>
    <lineage>
        <taxon>Bacteria</taxon>
        <taxon>Bacillati</taxon>
        <taxon>Bacillota</taxon>
        <taxon>Bacilli</taxon>
        <taxon>Bacillales</taxon>
        <taxon>Bacillaceae</taxon>
        <taxon>Virgibacillus</taxon>
    </lineage>
</organism>
<dbReference type="PANTHER" id="PTHR43060:SF15">
    <property type="entry name" value="3-HYDROXYISOBUTYRATE DEHYDROGENASE-LIKE 1, MITOCHONDRIAL-RELATED"/>
    <property type="match status" value="1"/>
</dbReference>
<keyword evidence="2 6" id="KW-0560">Oxidoreductase</keyword>
<feature type="domain" description="3-hydroxyisobutyrate dehydrogenase-like NAD-binding" evidence="5">
    <location>
        <begin position="164"/>
        <end position="284"/>
    </location>
</feature>
<evidence type="ECO:0000313" key="7">
    <source>
        <dbReference type="Proteomes" id="UP001335737"/>
    </source>
</evidence>
<keyword evidence="7" id="KW-1185">Reference proteome</keyword>
<dbReference type="EMBL" id="JARZFX010000005">
    <property type="protein sequence ID" value="MEC5424332.1"/>
    <property type="molecule type" value="Genomic_DNA"/>
</dbReference>
<reference evidence="6 7" key="1">
    <citation type="journal article" date="2024" name="Int. J. Syst. Evol. Microbiol.">
        <title>Virgibacillus tibetensis sp. nov., isolated from salt lake on the Tibetan Plateau of China.</title>
        <authorList>
            <person name="Phurbu D."/>
            <person name="Liu Z.-X."/>
            <person name="Wang R."/>
            <person name="Zheng Y.-Y."/>
            <person name="Liu H.-C."/>
            <person name="Zhou Y.-G."/>
            <person name="Yu Y.-J."/>
            <person name="Li A.-H."/>
        </authorList>
    </citation>
    <scope>NUCLEOTIDE SEQUENCE [LARGE SCALE GENOMIC DNA]</scope>
    <source>
        <strain evidence="6 7">C22-A2</strain>
    </source>
</reference>
<dbReference type="InterPro" id="IPR015815">
    <property type="entry name" value="HIBADH-related"/>
</dbReference>
<dbReference type="Gene3D" id="1.10.1040.10">
    <property type="entry name" value="N-(1-d-carboxylethyl)-l-norvaline Dehydrogenase, domain 2"/>
    <property type="match status" value="1"/>
</dbReference>
<evidence type="ECO:0000256" key="3">
    <source>
        <dbReference type="ARBA" id="ARBA00023027"/>
    </source>
</evidence>
<dbReference type="InterPro" id="IPR013328">
    <property type="entry name" value="6PGD_dom2"/>
</dbReference>
<proteinExistence type="inferred from homology"/>
<evidence type="ECO:0000259" key="4">
    <source>
        <dbReference type="Pfam" id="PF03446"/>
    </source>
</evidence>
<dbReference type="GO" id="GO:0016491">
    <property type="term" value="F:oxidoreductase activity"/>
    <property type="evidence" value="ECO:0007669"/>
    <property type="project" value="UniProtKB-KW"/>
</dbReference>